<evidence type="ECO:0000313" key="5">
    <source>
        <dbReference type="Proteomes" id="UP000600946"/>
    </source>
</evidence>
<name>A0ABQ3ALW2_9ACTN</name>
<dbReference type="Proteomes" id="UP000600946">
    <property type="component" value="Unassembled WGS sequence"/>
</dbReference>
<keyword evidence="2" id="KW-0012">Acyltransferase</keyword>
<evidence type="ECO:0000259" key="3">
    <source>
        <dbReference type="PROSITE" id="PS51186"/>
    </source>
</evidence>
<dbReference type="InterPro" id="IPR016181">
    <property type="entry name" value="Acyl_CoA_acyltransferase"/>
</dbReference>
<dbReference type="Gene3D" id="3.40.630.30">
    <property type="match status" value="1"/>
</dbReference>
<keyword evidence="5" id="KW-1185">Reference proteome</keyword>
<evidence type="ECO:0000256" key="2">
    <source>
        <dbReference type="ARBA" id="ARBA00023315"/>
    </source>
</evidence>
<accession>A0ABQ3ALW2</accession>
<protein>
    <recommendedName>
        <fullName evidence="3">N-acetyltransferase domain-containing protein</fullName>
    </recommendedName>
</protein>
<dbReference type="Pfam" id="PF00583">
    <property type="entry name" value="Acetyltransf_1"/>
    <property type="match status" value="1"/>
</dbReference>
<dbReference type="PANTHER" id="PTHR43877">
    <property type="entry name" value="AMINOALKYLPHOSPHONATE N-ACETYLTRANSFERASE-RELATED-RELATED"/>
    <property type="match status" value="1"/>
</dbReference>
<keyword evidence="1" id="KW-0808">Transferase</keyword>
<dbReference type="EMBL" id="BMUU01000011">
    <property type="protein sequence ID" value="GGY54545.1"/>
    <property type="molecule type" value="Genomic_DNA"/>
</dbReference>
<feature type="domain" description="N-acetyltransferase" evidence="3">
    <location>
        <begin position="85"/>
        <end position="221"/>
    </location>
</feature>
<evidence type="ECO:0000256" key="1">
    <source>
        <dbReference type="ARBA" id="ARBA00022679"/>
    </source>
</evidence>
<evidence type="ECO:0000313" key="4">
    <source>
        <dbReference type="EMBL" id="GGY54545.1"/>
    </source>
</evidence>
<dbReference type="CDD" id="cd04301">
    <property type="entry name" value="NAT_SF"/>
    <property type="match status" value="1"/>
</dbReference>
<dbReference type="PROSITE" id="PS51186">
    <property type="entry name" value="GNAT"/>
    <property type="match status" value="1"/>
</dbReference>
<dbReference type="InterPro" id="IPR000182">
    <property type="entry name" value="GNAT_dom"/>
</dbReference>
<dbReference type="SUPFAM" id="SSF55729">
    <property type="entry name" value="Acyl-CoA N-acyltransferases (Nat)"/>
    <property type="match status" value="1"/>
</dbReference>
<sequence length="221" mass="23843">MGLGETVVPVTRDPGAAGRAARALFPADGPIVDRMERPAAAAALERTAVAVPVVPEGMRLFPRPVGQNGSPRAGGRWWDGPMTELRIRAAGPEDLDAVLAFWKTAAEGTSISDGRAGTERLVARDPEALILAERDGRLAGTVIAGFDGWRCHLYRLAVHPDQRRNGIGRALLAAAEDRFVALGGRRADAMVLVRNELARQAWAAAGYEAEEQWRRWVKPLV</sequence>
<proteinExistence type="predicted"/>
<gene>
    <name evidence="4" type="ORF">GCM10010326_56150</name>
</gene>
<reference evidence="5" key="1">
    <citation type="journal article" date="2019" name="Int. J. Syst. Evol. Microbiol.">
        <title>The Global Catalogue of Microorganisms (GCM) 10K type strain sequencing project: providing services to taxonomists for standard genome sequencing and annotation.</title>
        <authorList>
            <consortium name="The Broad Institute Genomics Platform"/>
            <consortium name="The Broad Institute Genome Sequencing Center for Infectious Disease"/>
            <person name="Wu L."/>
            <person name="Ma J."/>
        </authorList>
    </citation>
    <scope>NUCLEOTIDE SEQUENCE [LARGE SCALE GENOMIC DNA]</scope>
    <source>
        <strain evidence="5">JCM 4594</strain>
    </source>
</reference>
<dbReference type="InterPro" id="IPR050832">
    <property type="entry name" value="Bact_Acetyltransf"/>
</dbReference>
<comment type="caution">
    <text evidence="4">The sequence shown here is derived from an EMBL/GenBank/DDBJ whole genome shotgun (WGS) entry which is preliminary data.</text>
</comment>
<dbReference type="PANTHER" id="PTHR43877:SF1">
    <property type="entry name" value="ACETYLTRANSFERASE"/>
    <property type="match status" value="1"/>
</dbReference>
<organism evidence="4 5">
    <name type="scientific">Streptomyces xanthochromogenes</name>
    <dbReference type="NCBI Taxonomy" id="67384"/>
    <lineage>
        <taxon>Bacteria</taxon>
        <taxon>Bacillati</taxon>
        <taxon>Actinomycetota</taxon>
        <taxon>Actinomycetes</taxon>
        <taxon>Kitasatosporales</taxon>
        <taxon>Streptomycetaceae</taxon>
        <taxon>Streptomyces</taxon>
    </lineage>
</organism>